<dbReference type="RefSeq" id="WP_092787583.1">
    <property type="nucleotide sequence ID" value="NZ_FNAP01000013.1"/>
</dbReference>
<dbReference type="STRING" id="69960.SAMN05421720_11396"/>
<evidence type="ECO:0000313" key="2">
    <source>
        <dbReference type="Proteomes" id="UP000199412"/>
    </source>
</evidence>
<gene>
    <name evidence="1" type="ORF">SAMN05421720_11396</name>
</gene>
<dbReference type="Proteomes" id="UP000199412">
    <property type="component" value="Unassembled WGS sequence"/>
</dbReference>
<dbReference type="Pfam" id="PF12790">
    <property type="entry name" value="T6SS-SciN"/>
    <property type="match status" value="1"/>
</dbReference>
<keyword evidence="2" id="KW-1185">Reference proteome</keyword>
<accession>A0A1G7G5V5</accession>
<dbReference type="AlphaFoldDB" id="A0A1G7G5V5"/>
<reference evidence="1 2" key="1">
    <citation type="submission" date="2016-10" db="EMBL/GenBank/DDBJ databases">
        <authorList>
            <person name="de Groot N.N."/>
        </authorList>
    </citation>
    <scope>NUCLEOTIDE SEQUENCE [LARGE SCALE GENOMIC DNA]</scope>
    <source>
        <strain evidence="1 2">ATCC 700224</strain>
    </source>
</reference>
<dbReference type="NCBIfam" id="TIGR03352">
    <property type="entry name" value="VI_chp_3"/>
    <property type="match status" value="1"/>
</dbReference>
<name>A0A1G7G5V5_9PROT</name>
<evidence type="ECO:0000313" key="1">
    <source>
        <dbReference type="EMBL" id="SDE83409.1"/>
    </source>
</evidence>
<dbReference type="InterPro" id="IPR017734">
    <property type="entry name" value="T6SS_SciN"/>
</dbReference>
<dbReference type="PANTHER" id="PTHR37625:SF4">
    <property type="entry name" value="OUTER MEMBRANE LIPOPROTEIN"/>
    <property type="match status" value="1"/>
</dbReference>
<dbReference type="InterPro" id="IPR038706">
    <property type="entry name" value="Type_VI_SciN-like_sf"/>
</dbReference>
<dbReference type="EMBL" id="FNAP01000013">
    <property type="protein sequence ID" value="SDE83409.1"/>
    <property type="molecule type" value="Genomic_DNA"/>
</dbReference>
<dbReference type="OrthoDB" id="7724415at2"/>
<sequence>MNVIRKAGRWTRRSVTGRILGLLGVGLVAPLALSACASAPPPPPPPTTVVLSINADNTVNMDPMGQPAPVQVHVYWLRAATAFQSGDFFQLTEQPEAALGQELSAHQQMIVRPGQGVSIQRTAQAGETYVGIVAAYRDLDNAVWRSVARLQPNTQNAITVQMGQRGVTLTTGTAPSAHLNLEESPDAG</sequence>
<dbReference type="PANTHER" id="PTHR37625">
    <property type="entry name" value="OUTER MEMBRANE LIPOPROTEIN-RELATED"/>
    <property type="match status" value="1"/>
</dbReference>
<protein>
    <submittedName>
        <fullName evidence="1">Type VI secretion system protein VasD</fullName>
    </submittedName>
</protein>
<dbReference type="Gene3D" id="2.60.40.4150">
    <property type="entry name" value="Type VI secretion system, lipoprotein SciN"/>
    <property type="match status" value="1"/>
</dbReference>
<proteinExistence type="predicted"/>
<organism evidence="1 2">
    <name type="scientific">Rhodospira trueperi</name>
    <dbReference type="NCBI Taxonomy" id="69960"/>
    <lineage>
        <taxon>Bacteria</taxon>
        <taxon>Pseudomonadati</taxon>
        <taxon>Pseudomonadota</taxon>
        <taxon>Alphaproteobacteria</taxon>
        <taxon>Rhodospirillales</taxon>
        <taxon>Rhodospirillaceae</taxon>
        <taxon>Rhodospira</taxon>
    </lineage>
</organism>